<evidence type="ECO:0000313" key="10">
    <source>
        <dbReference type="Proteomes" id="UP000239047"/>
    </source>
</evidence>
<dbReference type="PANTHER" id="PTHR32322:SF18">
    <property type="entry name" value="S-ADENOSYLMETHIONINE_S-ADENOSYLHOMOCYSTEINE TRANSPORTER"/>
    <property type="match status" value="1"/>
</dbReference>
<dbReference type="Gene3D" id="1.10.3730.20">
    <property type="match status" value="1"/>
</dbReference>
<dbReference type="SUPFAM" id="SSF103481">
    <property type="entry name" value="Multidrug resistance efflux transporter EmrE"/>
    <property type="match status" value="2"/>
</dbReference>
<evidence type="ECO:0000256" key="6">
    <source>
        <dbReference type="ARBA" id="ARBA00023136"/>
    </source>
</evidence>
<evidence type="ECO:0000256" key="1">
    <source>
        <dbReference type="ARBA" id="ARBA00004651"/>
    </source>
</evidence>
<gene>
    <name evidence="9" type="ORF">C4B60_15775</name>
</gene>
<accession>A0A2S5G8E3</accession>
<dbReference type="EMBL" id="PREZ01000006">
    <property type="protein sequence ID" value="PPA69262.1"/>
    <property type="molecule type" value="Genomic_DNA"/>
</dbReference>
<keyword evidence="10" id="KW-1185">Reference proteome</keyword>
<dbReference type="AlphaFoldDB" id="A0A2S5G8E3"/>
<comment type="subcellular location">
    <subcellularLocation>
        <location evidence="1">Cell membrane</location>
        <topology evidence="1">Multi-pass membrane protein</topology>
    </subcellularLocation>
</comment>
<evidence type="ECO:0000313" key="9">
    <source>
        <dbReference type="EMBL" id="PPA69262.1"/>
    </source>
</evidence>
<feature type="transmembrane region" description="Helical" evidence="7">
    <location>
        <begin position="76"/>
        <end position="95"/>
    </location>
</feature>
<evidence type="ECO:0000256" key="7">
    <source>
        <dbReference type="SAM" id="Phobius"/>
    </source>
</evidence>
<dbReference type="PANTHER" id="PTHR32322">
    <property type="entry name" value="INNER MEMBRANE TRANSPORTER"/>
    <property type="match status" value="1"/>
</dbReference>
<keyword evidence="6 7" id="KW-0472">Membrane</keyword>
<protein>
    <submittedName>
        <fullName evidence="9">EamA family transporter</fullName>
    </submittedName>
</protein>
<organism evidence="9 10">
    <name type="scientific">Jeotgalibacillus proteolyticus</name>
    <dbReference type="NCBI Taxonomy" id="2082395"/>
    <lineage>
        <taxon>Bacteria</taxon>
        <taxon>Bacillati</taxon>
        <taxon>Bacillota</taxon>
        <taxon>Bacilli</taxon>
        <taxon>Bacillales</taxon>
        <taxon>Caryophanaceae</taxon>
        <taxon>Jeotgalibacillus</taxon>
    </lineage>
</organism>
<evidence type="ECO:0000256" key="5">
    <source>
        <dbReference type="ARBA" id="ARBA00022989"/>
    </source>
</evidence>
<reference evidence="9 10" key="1">
    <citation type="submission" date="2018-02" db="EMBL/GenBank/DDBJ databases">
        <title>Jeotgalibacillus proteolyticum sp. nov. a protease producing bacterium isolated from ocean sediments of Laizhou Bay.</title>
        <authorList>
            <person name="Li Y."/>
        </authorList>
    </citation>
    <scope>NUCLEOTIDE SEQUENCE [LARGE SCALE GENOMIC DNA]</scope>
    <source>
        <strain evidence="9 10">22-7</strain>
    </source>
</reference>
<feature type="transmembrane region" description="Helical" evidence="7">
    <location>
        <begin position="107"/>
        <end position="125"/>
    </location>
</feature>
<dbReference type="InterPro" id="IPR000620">
    <property type="entry name" value="EamA_dom"/>
</dbReference>
<comment type="similarity">
    <text evidence="2">Belongs to the EamA transporter family.</text>
</comment>
<feature type="transmembrane region" description="Helical" evidence="7">
    <location>
        <begin position="220"/>
        <end position="241"/>
    </location>
</feature>
<feature type="transmembrane region" description="Helical" evidence="7">
    <location>
        <begin position="276"/>
        <end position="294"/>
    </location>
</feature>
<dbReference type="Pfam" id="PF00892">
    <property type="entry name" value="EamA"/>
    <property type="match status" value="2"/>
</dbReference>
<feature type="transmembrane region" description="Helical" evidence="7">
    <location>
        <begin position="161"/>
        <end position="181"/>
    </location>
</feature>
<name>A0A2S5G8E3_9BACL</name>
<feature type="domain" description="EamA" evidence="8">
    <location>
        <begin position="16"/>
        <end position="148"/>
    </location>
</feature>
<dbReference type="OrthoDB" id="149142at2"/>
<proteinExistence type="inferred from homology"/>
<dbReference type="InterPro" id="IPR037185">
    <property type="entry name" value="EmrE-like"/>
</dbReference>
<feature type="transmembrane region" description="Helical" evidence="7">
    <location>
        <begin position="193"/>
        <end position="214"/>
    </location>
</feature>
<keyword evidence="3" id="KW-1003">Cell membrane</keyword>
<feature type="transmembrane region" description="Helical" evidence="7">
    <location>
        <begin position="43"/>
        <end position="64"/>
    </location>
</feature>
<comment type="caution">
    <text evidence="9">The sequence shown here is derived from an EMBL/GenBank/DDBJ whole genome shotgun (WGS) entry which is preliminary data.</text>
</comment>
<evidence type="ECO:0000256" key="2">
    <source>
        <dbReference type="ARBA" id="ARBA00007362"/>
    </source>
</evidence>
<evidence type="ECO:0000256" key="4">
    <source>
        <dbReference type="ARBA" id="ARBA00022692"/>
    </source>
</evidence>
<feature type="transmembrane region" description="Helical" evidence="7">
    <location>
        <begin position="253"/>
        <end position="270"/>
    </location>
</feature>
<evidence type="ECO:0000259" key="8">
    <source>
        <dbReference type="Pfam" id="PF00892"/>
    </source>
</evidence>
<dbReference type="Proteomes" id="UP000239047">
    <property type="component" value="Unassembled WGS sequence"/>
</dbReference>
<feature type="transmembrane region" description="Helical" evidence="7">
    <location>
        <begin position="132"/>
        <end position="149"/>
    </location>
</feature>
<evidence type="ECO:0000256" key="3">
    <source>
        <dbReference type="ARBA" id="ARBA00022475"/>
    </source>
</evidence>
<dbReference type="InterPro" id="IPR050638">
    <property type="entry name" value="AA-Vitamin_Transporters"/>
</dbReference>
<keyword evidence="4 7" id="KW-0812">Transmembrane</keyword>
<feature type="domain" description="EamA" evidence="8">
    <location>
        <begin position="163"/>
        <end position="294"/>
    </location>
</feature>
<dbReference type="GO" id="GO:0005886">
    <property type="term" value="C:plasma membrane"/>
    <property type="evidence" value="ECO:0007669"/>
    <property type="project" value="UniProtKB-SubCell"/>
</dbReference>
<keyword evidence="5 7" id="KW-1133">Transmembrane helix</keyword>
<sequence length="296" mass="32621">MSKERPVDRLKRPYVLLFLTLAPLFWAGNYVLGEYVVEEMPPLAMTFIRWLIAIVLLIPLAQIIEKPDWKSVLKAWKLLTLMALLGIIGYNFLLYEALRHTTPVNASLVNSISPILIVILSTFLLKEKLTKWNLSGLVVSLSGVLLVLTNGDLQNLLQVQFNAGDVIMLMAVICWSIYSILGRRMTDIPPIAATTVSVVIGLVMILPIILYQGLPASLSTAGMAGIVYMGLFPSVGAFVFWNVSLRYIDASKVGIFLYLIPVFTAIISVLQGKPISLIQAAGGILVFIGVYLNSRK</sequence>